<keyword evidence="2" id="KW-1185">Reference proteome</keyword>
<name>A0AAV7S329_PLEWA</name>
<protein>
    <submittedName>
        <fullName evidence="1">Uncharacterized protein</fullName>
    </submittedName>
</protein>
<dbReference type="Proteomes" id="UP001066276">
    <property type="component" value="Chromosome 5"/>
</dbReference>
<comment type="caution">
    <text evidence="1">The sequence shown here is derived from an EMBL/GenBank/DDBJ whole genome shotgun (WGS) entry which is preliminary data.</text>
</comment>
<organism evidence="1 2">
    <name type="scientific">Pleurodeles waltl</name>
    <name type="common">Iberian ribbed newt</name>
    <dbReference type="NCBI Taxonomy" id="8319"/>
    <lineage>
        <taxon>Eukaryota</taxon>
        <taxon>Metazoa</taxon>
        <taxon>Chordata</taxon>
        <taxon>Craniata</taxon>
        <taxon>Vertebrata</taxon>
        <taxon>Euteleostomi</taxon>
        <taxon>Amphibia</taxon>
        <taxon>Batrachia</taxon>
        <taxon>Caudata</taxon>
        <taxon>Salamandroidea</taxon>
        <taxon>Salamandridae</taxon>
        <taxon>Pleurodelinae</taxon>
        <taxon>Pleurodeles</taxon>
    </lineage>
</organism>
<reference evidence="1" key="1">
    <citation type="journal article" date="2022" name="bioRxiv">
        <title>Sequencing and chromosome-scale assembly of the giantPleurodeles waltlgenome.</title>
        <authorList>
            <person name="Brown T."/>
            <person name="Elewa A."/>
            <person name="Iarovenko S."/>
            <person name="Subramanian E."/>
            <person name="Araus A.J."/>
            <person name="Petzold A."/>
            <person name="Susuki M."/>
            <person name="Suzuki K.-i.T."/>
            <person name="Hayashi T."/>
            <person name="Toyoda A."/>
            <person name="Oliveira C."/>
            <person name="Osipova E."/>
            <person name="Leigh N.D."/>
            <person name="Simon A."/>
            <person name="Yun M.H."/>
        </authorList>
    </citation>
    <scope>NUCLEOTIDE SEQUENCE</scope>
    <source>
        <strain evidence="1">20211129_DDA</strain>
        <tissue evidence="1">Liver</tissue>
    </source>
</reference>
<gene>
    <name evidence="1" type="ORF">NDU88_011591</name>
</gene>
<proteinExistence type="predicted"/>
<sequence>MGPLGGRCAGVTRGWKVYGGLCLCEGNRLSRGSRWSGLVIWIQLDRAAVITVGFFCGWGGDVRTLLFGDVG</sequence>
<accession>A0AAV7S329</accession>
<dbReference type="EMBL" id="JANPWB010000009">
    <property type="protein sequence ID" value="KAJ1158919.1"/>
    <property type="molecule type" value="Genomic_DNA"/>
</dbReference>
<dbReference type="AlphaFoldDB" id="A0AAV7S329"/>
<evidence type="ECO:0000313" key="2">
    <source>
        <dbReference type="Proteomes" id="UP001066276"/>
    </source>
</evidence>
<evidence type="ECO:0000313" key="1">
    <source>
        <dbReference type="EMBL" id="KAJ1158919.1"/>
    </source>
</evidence>